<name>A0A9W8L4X3_9FUNG</name>
<evidence type="ECO:0000256" key="3">
    <source>
        <dbReference type="ARBA" id="ARBA00005145"/>
    </source>
</evidence>
<feature type="compositionally biased region" description="Low complexity" evidence="13">
    <location>
        <begin position="164"/>
        <end position="180"/>
    </location>
</feature>
<evidence type="ECO:0000256" key="9">
    <source>
        <dbReference type="ARBA" id="ARBA00022946"/>
    </source>
</evidence>
<evidence type="ECO:0000256" key="12">
    <source>
        <dbReference type="ARBA" id="ARBA00032406"/>
    </source>
</evidence>
<dbReference type="InterPro" id="IPR011053">
    <property type="entry name" value="Single_hybrid_motif"/>
</dbReference>
<comment type="subcellular location">
    <subcellularLocation>
        <location evidence="2">Mitochondrion</location>
    </subcellularLocation>
</comment>
<keyword evidence="11 15" id="KW-0012">Acyltransferase</keyword>
<evidence type="ECO:0000256" key="10">
    <source>
        <dbReference type="ARBA" id="ARBA00023128"/>
    </source>
</evidence>
<evidence type="ECO:0000256" key="6">
    <source>
        <dbReference type="ARBA" id="ARBA00022532"/>
    </source>
</evidence>
<evidence type="ECO:0000256" key="5">
    <source>
        <dbReference type="ARBA" id="ARBA00012945"/>
    </source>
</evidence>
<dbReference type="NCBIfam" id="TIGR01347">
    <property type="entry name" value="sucB"/>
    <property type="match status" value="1"/>
</dbReference>
<keyword evidence="6" id="KW-0816">Tricarboxylic acid cycle</keyword>
<dbReference type="GO" id="GO:0006099">
    <property type="term" value="P:tricarboxylic acid cycle"/>
    <property type="evidence" value="ECO:0007669"/>
    <property type="project" value="UniProtKB-KW"/>
</dbReference>
<dbReference type="FunFam" id="3.30.559.10:FF:000006">
    <property type="entry name" value="Dihydrolipoyllysine-residue succinyltransferase component of 2-oxoglutarate dehydrogenase complex, mitochondrial"/>
    <property type="match status" value="1"/>
</dbReference>
<dbReference type="GO" id="GO:0005739">
    <property type="term" value="C:mitochondrion"/>
    <property type="evidence" value="ECO:0007669"/>
    <property type="project" value="UniProtKB-SubCell"/>
</dbReference>
<dbReference type="GO" id="GO:0045252">
    <property type="term" value="C:oxoglutarate dehydrogenase complex"/>
    <property type="evidence" value="ECO:0007669"/>
    <property type="project" value="InterPro"/>
</dbReference>
<dbReference type="InterPro" id="IPR023213">
    <property type="entry name" value="CAT-like_dom_sf"/>
</dbReference>
<proteinExistence type="inferred from homology"/>
<keyword evidence="8" id="KW-0450">Lipoyl</keyword>
<keyword evidence="9" id="KW-0809">Transit peptide</keyword>
<dbReference type="AlphaFoldDB" id="A0A9W8L4X3"/>
<evidence type="ECO:0000256" key="13">
    <source>
        <dbReference type="SAM" id="MobiDB-lite"/>
    </source>
</evidence>
<keyword evidence="10" id="KW-0496">Mitochondrion</keyword>
<keyword evidence="16" id="KW-1185">Reference proteome</keyword>
<dbReference type="EC" id="2.3.1.61" evidence="5"/>
<dbReference type="Pfam" id="PF00364">
    <property type="entry name" value="Biotin_lipoyl"/>
    <property type="match status" value="1"/>
</dbReference>
<dbReference type="PANTHER" id="PTHR43416:SF5">
    <property type="entry name" value="DIHYDROLIPOYLLYSINE-RESIDUE SUCCINYLTRANSFERASE COMPONENT OF 2-OXOGLUTARATE DEHYDROGENASE COMPLEX, MITOCHONDRIAL"/>
    <property type="match status" value="1"/>
</dbReference>
<comment type="pathway">
    <text evidence="3">Amino-acid degradation; L-lysine degradation via saccharopine pathway; glutaryl-CoA from L-lysine: step 6/6.</text>
</comment>
<comment type="caution">
    <text evidence="15">The sequence shown here is derived from an EMBL/GenBank/DDBJ whole genome shotgun (WGS) entry which is preliminary data.</text>
</comment>
<gene>
    <name evidence="15" type="primary">KGD2</name>
    <name evidence="15" type="ORF">IWW39_002836</name>
</gene>
<dbReference type="GO" id="GO:0004149">
    <property type="term" value="F:dihydrolipoyllysine-residue succinyltransferase activity"/>
    <property type="evidence" value="ECO:0007669"/>
    <property type="project" value="UniProtKB-EC"/>
</dbReference>
<dbReference type="Pfam" id="PF00198">
    <property type="entry name" value="2-oxoacid_dh"/>
    <property type="match status" value="1"/>
</dbReference>
<dbReference type="OrthoDB" id="5391403at2759"/>
<evidence type="ECO:0000313" key="16">
    <source>
        <dbReference type="Proteomes" id="UP001151516"/>
    </source>
</evidence>
<reference evidence="15" key="1">
    <citation type="submission" date="2022-07" db="EMBL/GenBank/DDBJ databases">
        <title>Phylogenomic reconstructions and comparative analyses of Kickxellomycotina fungi.</title>
        <authorList>
            <person name="Reynolds N.K."/>
            <person name="Stajich J.E."/>
            <person name="Barry K."/>
            <person name="Grigoriev I.V."/>
            <person name="Crous P."/>
            <person name="Smith M.E."/>
        </authorList>
    </citation>
    <scope>NUCLEOTIDE SEQUENCE</scope>
    <source>
        <strain evidence="15">CBS 109367</strain>
    </source>
</reference>
<dbReference type="SUPFAM" id="SSF51230">
    <property type="entry name" value="Single hybrid motif"/>
    <property type="match status" value="1"/>
</dbReference>
<feature type="domain" description="Lipoyl-binding" evidence="14">
    <location>
        <begin position="56"/>
        <end position="131"/>
    </location>
</feature>
<evidence type="ECO:0000256" key="11">
    <source>
        <dbReference type="ARBA" id="ARBA00023315"/>
    </source>
</evidence>
<dbReference type="PROSITE" id="PS00189">
    <property type="entry name" value="LIPOYL"/>
    <property type="match status" value="1"/>
</dbReference>
<dbReference type="CDD" id="cd06849">
    <property type="entry name" value="lipoyl_domain"/>
    <property type="match status" value="1"/>
</dbReference>
<dbReference type="InterPro" id="IPR003016">
    <property type="entry name" value="2-oxoA_DH_lipoyl-BS"/>
</dbReference>
<organism evidence="15 16">
    <name type="scientific">Coemansia spiralis</name>
    <dbReference type="NCBI Taxonomy" id="417178"/>
    <lineage>
        <taxon>Eukaryota</taxon>
        <taxon>Fungi</taxon>
        <taxon>Fungi incertae sedis</taxon>
        <taxon>Zoopagomycota</taxon>
        <taxon>Kickxellomycotina</taxon>
        <taxon>Kickxellomycetes</taxon>
        <taxon>Kickxellales</taxon>
        <taxon>Kickxellaceae</taxon>
        <taxon>Coemansia</taxon>
    </lineage>
</organism>
<dbReference type="EMBL" id="JANBTX010000069">
    <property type="protein sequence ID" value="KAJ2687541.1"/>
    <property type="molecule type" value="Genomic_DNA"/>
</dbReference>
<comment type="similarity">
    <text evidence="4">Belongs to the 2-oxoacid dehydrogenase family.</text>
</comment>
<dbReference type="InterPro" id="IPR050537">
    <property type="entry name" value="2-oxoacid_dehydrogenase"/>
</dbReference>
<evidence type="ECO:0000313" key="15">
    <source>
        <dbReference type="EMBL" id="KAJ2687541.1"/>
    </source>
</evidence>
<sequence length="433" mass="46692">MQSRIAFQLGQSVAPALRRTALAANTTKLAGALAFQHAQSLFSQPGSLRLYSDAKYRTIKVPHMADSITEGTLKSWAKLVGEQVEQDEEVASIETDKVDIPVNSPVGGVIRELLAKEEDTVVVGQDLFKIEEGATAEGGAAPSAPKAAEPTPSEPVATPKKSEPAAPAAPAAQPVAAPKEAPVKESKPAASASPVLFGTAERSERRVKMNRMRLRISERLKQSQNTAASLTTFNEIDMSNLIDLRKTYKDDVLKTHGVKLGYMGAFVKASTHALQAVPEVNASIDGDHLVYYDYCDVSVAVATPKGLVTPVLRNTERMSIVDVEQEIANLGKKARDNKITVEDMAGGTFTISNGGVFGSLYGTPIINMPQAAILGMHAIKERPVVVNGKIEIRPMMYVALSYDHRIIDGREAVTFLVKLKEVIEDPRRLLLSV</sequence>
<dbReference type="Proteomes" id="UP001151516">
    <property type="component" value="Unassembled WGS sequence"/>
</dbReference>
<dbReference type="InterPro" id="IPR000089">
    <property type="entry name" value="Biotin_lipoyl"/>
</dbReference>
<evidence type="ECO:0000259" key="14">
    <source>
        <dbReference type="PROSITE" id="PS50968"/>
    </source>
</evidence>
<accession>A0A9W8L4X3</accession>
<evidence type="ECO:0000256" key="1">
    <source>
        <dbReference type="ARBA" id="ARBA00001938"/>
    </source>
</evidence>
<dbReference type="Gene3D" id="3.30.559.10">
    <property type="entry name" value="Chloramphenicol acetyltransferase-like domain"/>
    <property type="match status" value="1"/>
</dbReference>
<protein>
    <recommendedName>
        <fullName evidence="5">dihydrolipoyllysine-residue succinyltransferase</fullName>
        <ecNumber evidence="5">2.3.1.61</ecNumber>
    </recommendedName>
    <alternativeName>
        <fullName evidence="12">2-oxoglutarate dehydrogenase complex component E2</fullName>
    </alternativeName>
</protein>
<dbReference type="SUPFAM" id="SSF52777">
    <property type="entry name" value="CoA-dependent acyltransferases"/>
    <property type="match status" value="1"/>
</dbReference>
<evidence type="ECO:0000256" key="2">
    <source>
        <dbReference type="ARBA" id="ARBA00004173"/>
    </source>
</evidence>
<dbReference type="InterPro" id="IPR006255">
    <property type="entry name" value="SucB"/>
</dbReference>
<keyword evidence="7 15" id="KW-0808">Transferase</keyword>
<dbReference type="InterPro" id="IPR001078">
    <property type="entry name" value="2-oxoacid_DH_actylTfrase"/>
</dbReference>
<dbReference type="PROSITE" id="PS50968">
    <property type="entry name" value="BIOTINYL_LIPOYL"/>
    <property type="match status" value="1"/>
</dbReference>
<evidence type="ECO:0000256" key="8">
    <source>
        <dbReference type="ARBA" id="ARBA00022823"/>
    </source>
</evidence>
<evidence type="ECO:0000256" key="7">
    <source>
        <dbReference type="ARBA" id="ARBA00022679"/>
    </source>
</evidence>
<dbReference type="PANTHER" id="PTHR43416">
    <property type="entry name" value="DIHYDROLIPOYLLYSINE-RESIDUE SUCCINYLTRANSFERASE COMPONENT OF 2-OXOGLUTARATE DEHYDROGENASE COMPLEX, MITOCHONDRIAL-RELATED"/>
    <property type="match status" value="1"/>
</dbReference>
<feature type="region of interest" description="Disordered" evidence="13">
    <location>
        <begin position="134"/>
        <end position="197"/>
    </location>
</feature>
<comment type="cofactor">
    <cofactor evidence="1">
        <name>(R)-lipoate</name>
        <dbReference type="ChEBI" id="CHEBI:83088"/>
    </cofactor>
</comment>
<evidence type="ECO:0000256" key="4">
    <source>
        <dbReference type="ARBA" id="ARBA00007317"/>
    </source>
</evidence>
<dbReference type="Gene3D" id="2.40.50.100">
    <property type="match status" value="1"/>
</dbReference>